<evidence type="ECO:0000313" key="7">
    <source>
        <dbReference type="Proteomes" id="UP001189429"/>
    </source>
</evidence>
<dbReference type="SUPFAM" id="SSF54928">
    <property type="entry name" value="RNA-binding domain, RBD"/>
    <property type="match status" value="1"/>
</dbReference>
<proteinExistence type="predicted"/>
<dbReference type="SMART" id="SM00360">
    <property type="entry name" value="RRM"/>
    <property type="match status" value="1"/>
</dbReference>
<dbReference type="Pfam" id="PF00076">
    <property type="entry name" value="RRM_1"/>
    <property type="match status" value="1"/>
</dbReference>
<protein>
    <recommendedName>
        <fullName evidence="5">RRM domain-containing protein</fullName>
    </recommendedName>
</protein>
<sequence length="539" mass="58495">MGGPGSYGKGGYGPPDGYGKGGCGPPDGYGKGGYAPPDGYGKGGYGPPDGYGKGGYGSPDGYGKGGYGSPGGFKGGFPGPGGGYKGCFPEKGAAFAGCKGAGAKSSGARPGGPNPYANIRHGKKLFVGGIGPELDTGAMKAYFLQFGDISDCVVMKDGGGRNRGFGFVQFRKKEDAVKCMQAWGTHMLGGRYVEVKPVDGDEQKQKERDAKAAAGSSPSQPRRSRSTPSPMRRRSDKAARSSPSVKRPNKSSPSAKRPRKSSPSVKRPRKSASRAARRGCPEMDGFTAIAAVYKDVSAKDKETHLPHVLKKVVEARGDMEKQITRRRDFERQLRESRKYKDKLSDQLFVLESSVDAARERIKHVTDQLEFLGVQTAGAEGDIKLLREKSAVPFEEPPNGVVSHSEERQRVIDHLEGERVLLSSDQVEIERARKRLEDLYIKKVEATRLQKQLLERKRQVTQDRSLILHAIDTEREELARIRADRIKMSEERNYLQHAMADITRERLMARNRGFEKGPGGSSPTGTPGYKVQTPGSRGTA</sequence>
<dbReference type="InterPro" id="IPR000504">
    <property type="entry name" value="RRM_dom"/>
</dbReference>
<evidence type="ECO:0000256" key="3">
    <source>
        <dbReference type="SAM" id="Coils"/>
    </source>
</evidence>
<feature type="compositionally biased region" description="Basic and acidic residues" evidence="4">
    <location>
        <begin position="200"/>
        <end position="211"/>
    </location>
</feature>
<dbReference type="InterPro" id="IPR012677">
    <property type="entry name" value="Nucleotide-bd_a/b_plait_sf"/>
</dbReference>
<gene>
    <name evidence="6" type="ORF">PCOR1329_LOCUS25888</name>
</gene>
<keyword evidence="1 2" id="KW-0694">RNA-binding</keyword>
<dbReference type="PROSITE" id="PS50102">
    <property type="entry name" value="RRM"/>
    <property type="match status" value="1"/>
</dbReference>
<dbReference type="PANTHER" id="PTHR11176">
    <property type="entry name" value="BOULE-RELATED"/>
    <property type="match status" value="1"/>
</dbReference>
<dbReference type="PANTHER" id="PTHR11176:SF57">
    <property type="entry name" value="PROTEIN BOULE"/>
    <property type="match status" value="1"/>
</dbReference>
<dbReference type="Gene3D" id="3.30.70.330">
    <property type="match status" value="1"/>
</dbReference>
<organism evidence="6 7">
    <name type="scientific">Prorocentrum cordatum</name>
    <dbReference type="NCBI Taxonomy" id="2364126"/>
    <lineage>
        <taxon>Eukaryota</taxon>
        <taxon>Sar</taxon>
        <taxon>Alveolata</taxon>
        <taxon>Dinophyceae</taxon>
        <taxon>Prorocentrales</taxon>
        <taxon>Prorocentraceae</taxon>
        <taxon>Prorocentrum</taxon>
    </lineage>
</organism>
<dbReference type="Proteomes" id="UP001189429">
    <property type="component" value="Unassembled WGS sequence"/>
</dbReference>
<keyword evidence="7" id="KW-1185">Reference proteome</keyword>
<evidence type="ECO:0000259" key="5">
    <source>
        <dbReference type="PROSITE" id="PS50102"/>
    </source>
</evidence>
<name>A0ABN9S298_9DINO</name>
<keyword evidence="3" id="KW-0175">Coiled coil</keyword>
<feature type="compositionally biased region" description="Basic residues" evidence="4">
    <location>
        <begin position="256"/>
        <end position="277"/>
    </location>
</feature>
<dbReference type="EMBL" id="CAUYUJ010009113">
    <property type="protein sequence ID" value="CAK0825874.1"/>
    <property type="molecule type" value="Genomic_DNA"/>
</dbReference>
<feature type="region of interest" description="Disordered" evidence="4">
    <location>
        <begin position="200"/>
        <end position="279"/>
    </location>
</feature>
<dbReference type="InterPro" id="IPR035979">
    <property type="entry name" value="RBD_domain_sf"/>
</dbReference>
<accession>A0ABN9S298</accession>
<feature type="coiled-coil region" evidence="3">
    <location>
        <begin position="428"/>
        <end position="490"/>
    </location>
</feature>
<comment type="caution">
    <text evidence="6">The sequence shown here is derived from an EMBL/GenBank/DDBJ whole genome shotgun (WGS) entry which is preliminary data.</text>
</comment>
<feature type="domain" description="RRM" evidence="5">
    <location>
        <begin position="123"/>
        <end position="200"/>
    </location>
</feature>
<evidence type="ECO:0000256" key="1">
    <source>
        <dbReference type="ARBA" id="ARBA00022884"/>
    </source>
</evidence>
<reference evidence="6" key="1">
    <citation type="submission" date="2023-10" db="EMBL/GenBank/DDBJ databases">
        <authorList>
            <person name="Chen Y."/>
            <person name="Shah S."/>
            <person name="Dougan E. K."/>
            <person name="Thang M."/>
            <person name="Chan C."/>
        </authorList>
    </citation>
    <scope>NUCLEOTIDE SEQUENCE [LARGE SCALE GENOMIC DNA]</scope>
</reference>
<feature type="region of interest" description="Disordered" evidence="4">
    <location>
        <begin position="508"/>
        <end position="539"/>
    </location>
</feature>
<evidence type="ECO:0000313" key="6">
    <source>
        <dbReference type="EMBL" id="CAK0825874.1"/>
    </source>
</evidence>
<feature type="compositionally biased region" description="Low complexity" evidence="4">
    <location>
        <begin position="216"/>
        <end position="230"/>
    </location>
</feature>
<evidence type="ECO:0000256" key="2">
    <source>
        <dbReference type="PROSITE-ProRule" id="PRU00176"/>
    </source>
</evidence>
<evidence type="ECO:0000256" key="4">
    <source>
        <dbReference type="SAM" id="MobiDB-lite"/>
    </source>
</evidence>